<dbReference type="InterPro" id="IPR036236">
    <property type="entry name" value="Znf_C2H2_sf"/>
</dbReference>
<feature type="region of interest" description="Disordered" evidence="16">
    <location>
        <begin position="1232"/>
        <end position="1263"/>
    </location>
</feature>
<dbReference type="SMART" id="SM00355">
    <property type="entry name" value="ZnF_C2H2"/>
    <property type="match status" value="3"/>
</dbReference>
<dbReference type="Pfam" id="PF17403">
    <property type="entry name" value="Nrap_D2"/>
    <property type="match status" value="1"/>
</dbReference>
<comment type="similarity">
    <text evidence="3 15">Belongs to the NRAP family.</text>
</comment>
<dbReference type="GO" id="GO:0006364">
    <property type="term" value="P:rRNA processing"/>
    <property type="evidence" value="ECO:0007669"/>
    <property type="project" value="TreeGrafter"/>
</dbReference>
<dbReference type="InterPro" id="IPR035082">
    <property type="entry name" value="Nrap_D1"/>
</dbReference>
<dbReference type="GO" id="GO:0005694">
    <property type="term" value="C:chromosome"/>
    <property type="evidence" value="ECO:0007669"/>
    <property type="project" value="UniProtKB-SubCell"/>
</dbReference>
<evidence type="ECO:0000313" key="19">
    <source>
        <dbReference type="Proteomes" id="UP001175271"/>
    </source>
</evidence>
<sequence length="1263" mass="141561">MKRKAGKRAGGVPKKKKLKTADVIAEFNKSPFVLQCDDVLADNCFSTQVVEGTDQFVNSIIKLLKNAKLKGKYPLVDTKWMEASGVVFPLKIDQKLVERMKSSVLEFEFKKPQNVEVVGDWNVGAVLKSVDPEVLLDVEVPTEYFGQRDHLNFIYHVKRAHYASACAVILRKSLKNANISFVADTDKPRNADLLIERIQDVESGTVLPNVRITFSVSPQAPFAVLSRLLPTKNCLRSNFIEGKKNSSEEEDKPTPCYNKSIVSDICRRSCLSKLVDFLSRNEAILKAYKLLKLWASRSGLLKRSDGLSAASLAAFLMLLDQKQIISDRMELPTVLSYVWKWFAETSFSEPLSLNEEVDVSSFEEDSTFVFLDFDGNVNLTSSLSTLALGRIKREASRALRMLPSLDSFHHIFVTSLPFSLLYDQYITVTLPAHYLQQLKSAEKYSADILDHSDNWLRFFITHFVPTITKGWEDRIPYFDVNSQNFSSRKQWPLDALHTNGKTPFNITIGMELQNNWNNPITRGPVANTPEGADFRKFWGKRSELRKFADNTICEAVVWAENGSTTIPVIVLRHLLERHFALTESALLDSVVPEKMLADPAHFERLNNAYDQLSKHLRNAKDLPLGVANINPISAALRRTDPYPPLSNMTPLVTEMDDSNSFALPEILKDVSPLLPTVHVKITLEKSGRWADDIDAISKLKAAFYIEVGRCLAEQFSLKCYPQRNCLYIIMERSTVFSLEIVCPKEVTILRKIAGKKDGIPKDSTASRQLEKESVYRPQLCSSLTGISNQFSSFGETCQIVRQWIASQYLLNQFDPVVIELLVANVYLSPVGFAAPLTPYKGFVHFLNLLVDHNWLMKPLFVDFTKTWTDTDIHDLSQNFLKMRAVLPPMVIITPDDSIGSRFTRGLPQPVVLKRIIALASSALKVIIATGSGANLESLFASGTGAYDLLISVNPKNIAPRLNSRPKKPQNNKSTGKVLPVVDFNPVELFVSELKASFDSVAYFFYNHFNPDKIGVIWKPVNSVKEVNITNCVHQIVSNGKVAVNREAIIEDIRVMGVGLIESISTNFYHGLAAAEPVDEPTDCGDSSASPSSADVPWIALLVDGVMESSIFSRISKIGNFCGVRFASFTDPVLYVSSSTDYVFRSWHFYGALSVTNIIFYCSCCNAHPKKEEGAQVHQRLHTNEKPFACSHCGRRFPDRSNWRVHEKTHSREKTFVCGECGKAFAQKNYLTKHEKRSHGKGVRRDEAGATEDSHAERGANGSS</sequence>
<evidence type="ECO:0000256" key="8">
    <source>
        <dbReference type="ARBA" id="ARBA00022771"/>
    </source>
</evidence>
<dbReference type="PANTHER" id="PTHR17972">
    <property type="entry name" value="NUCLEOLAR RNA-ASSOCIATED PROTEIN"/>
    <property type="match status" value="1"/>
</dbReference>
<evidence type="ECO:0000256" key="10">
    <source>
        <dbReference type="ARBA" id="ARBA00022884"/>
    </source>
</evidence>
<evidence type="ECO:0000256" key="14">
    <source>
        <dbReference type="PROSITE-ProRule" id="PRU00042"/>
    </source>
</evidence>
<evidence type="ECO:0000256" key="1">
    <source>
        <dbReference type="ARBA" id="ARBA00004286"/>
    </source>
</evidence>
<dbReference type="Gene3D" id="3.30.70.3030">
    <property type="match status" value="1"/>
</dbReference>
<dbReference type="PROSITE" id="PS00028">
    <property type="entry name" value="ZINC_FINGER_C2H2_1"/>
    <property type="match status" value="2"/>
</dbReference>
<dbReference type="Pfam" id="PF03813">
    <property type="entry name" value="Nrap"/>
    <property type="match status" value="1"/>
</dbReference>
<evidence type="ECO:0000256" key="2">
    <source>
        <dbReference type="ARBA" id="ARBA00004604"/>
    </source>
</evidence>
<comment type="function">
    <text evidence="12">Part of the small subunit (SSU) processome, first precursor of the small eukaryotic ribosomal subunit. During the assembly of the SSU processome in the nucleolus, many ribosome biogenesis factors, an RNA chaperone and ribosomal proteins associate with the nascent pre-rRNA and work in concert to generate RNA folding, modifications, rearrangements and cleavage as well as targeted degradation of pre-ribosomal RNA by the RNA exosome.</text>
</comment>
<keyword evidence="19" id="KW-1185">Reference proteome</keyword>
<dbReference type="InterPro" id="IPR035371">
    <property type="entry name" value="Nrap_D6"/>
</dbReference>
<proteinExistence type="inferred from homology"/>
<dbReference type="Pfam" id="PF17404">
    <property type="entry name" value="Nrap_D3"/>
    <property type="match status" value="1"/>
</dbReference>
<dbReference type="Gene3D" id="1.10.1410.10">
    <property type="match status" value="1"/>
</dbReference>
<feature type="domain" description="C2H2-type" evidence="17">
    <location>
        <begin position="1215"/>
        <end position="1238"/>
    </location>
</feature>
<keyword evidence="11 15" id="KW-0539">Nucleus</keyword>
<dbReference type="Gene3D" id="3.30.160.60">
    <property type="entry name" value="Classic Zinc Finger"/>
    <property type="match status" value="2"/>
</dbReference>
<dbReference type="InterPro" id="IPR035368">
    <property type="entry name" value="Nrap_D3"/>
</dbReference>
<dbReference type="AlphaFoldDB" id="A0AA39IHT0"/>
<evidence type="ECO:0000313" key="18">
    <source>
        <dbReference type="EMBL" id="KAK0424611.1"/>
    </source>
</evidence>
<comment type="subunit">
    <text evidence="13">Part of the small subunit (SSU) processome, composed of more than 70 proteins and the RNA chaperone small nucleolar RNA (snoRNA) U3.</text>
</comment>
<dbReference type="GO" id="GO:0032545">
    <property type="term" value="C:CURI complex"/>
    <property type="evidence" value="ECO:0007669"/>
    <property type="project" value="TreeGrafter"/>
</dbReference>
<evidence type="ECO:0000259" key="17">
    <source>
        <dbReference type="PROSITE" id="PS50157"/>
    </source>
</evidence>
<dbReference type="InterPro" id="IPR035370">
    <property type="entry name" value="Nrap_D5"/>
</dbReference>
<dbReference type="GO" id="GO:0008270">
    <property type="term" value="F:zinc ion binding"/>
    <property type="evidence" value="ECO:0007669"/>
    <property type="project" value="UniProtKB-KW"/>
</dbReference>
<keyword evidence="9" id="KW-0862">Zinc</keyword>
<dbReference type="InterPro" id="IPR013087">
    <property type="entry name" value="Znf_C2H2_type"/>
</dbReference>
<organism evidence="18 19">
    <name type="scientific">Steinernema hermaphroditum</name>
    <dbReference type="NCBI Taxonomy" id="289476"/>
    <lineage>
        <taxon>Eukaryota</taxon>
        <taxon>Metazoa</taxon>
        <taxon>Ecdysozoa</taxon>
        <taxon>Nematoda</taxon>
        <taxon>Chromadorea</taxon>
        <taxon>Rhabditida</taxon>
        <taxon>Tylenchina</taxon>
        <taxon>Panagrolaimomorpha</taxon>
        <taxon>Strongyloidoidea</taxon>
        <taxon>Steinernematidae</taxon>
        <taxon>Steinernema</taxon>
    </lineage>
</organism>
<evidence type="ECO:0000256" key="15">
    <source>
        <dbReference type="RuleBase" id="RU364032"/>
    </source>
</evidence>
<dbReference type="Proteomes" id="UP001175271">
    <property type="component" value="Unassembled WGS sequence"/>
</dbReference>
<evidence type="ECO:0000256" key="13">
    <source>
        <dbReference type="ARBA" id="ARBA00035020"/>
    </source>
</evidence>
<dbReference type="GO" id="GO:0006409">
    <property type="term" value="P:tRNA export from nucleus"/>
    <property type="evidence" value="ECO:0007669"/>
    <property type="project" value="TreeGrafter"/>
</dbReference>
<evidence type="ECO:0000256" key="11">
    <source>
        <dbReference type="ARBA" id="ARBA00023242"/>
    </source>
</evidence>
<evidence type="ECO:0000256" key="3">
    <source>
        <dbReference type="ARBA" id="ARBA00006674"/>
    </source>
</evidence>
<feature type="compositionally biased region" description="Basic and acidic residues" evidence="16">
    <location>
        <begin position="1242"/>
        <end position="1257"/>
    </location>
</feature>
<keyword evidence="6" id="KW-0479">Metal-binding</keyword>
<accession>A0AA39IHT0</accession>
<protein>
    <recommendedName>
        <fullName evidence="4 15">Nucleolar protein 6</fullName>
    </recommendedName>
</protein>
<dbReference type="Pfam" id="PF17406">
    <property type="entry name" value="Nrap_D5"/>
    <property type="match status" value="1"/>
</dbReference>
<feature type="domain" description="C2H2-type" evidence="17">
    <location>
        <begin position="1187"/>
        <end position="1214"/>
    </location>
</feature>
<evidence type="ECO:0000256" key="6">
    <source>
        <dbReference type="ARBA" id="ARBA00022723"/>
    </source>
</evidence>
<evidence type="ECO:0000256" key="16">
    <source>
        <dbReference type="SAM" id="MobiDB-lite"/>
    </source>
</evidence>
<feature type="domain" description="C2H2-type" evidence="17">
    <location>
        <begin position="1159"/>
        <end position="1186"/>
    </location>
</feature>
<dbReference type="InterPro" id="IPR035367">
    <property type="entry name" value="Nrap_D2"/>
</dbReference>
<keyword evidence="10 15" id="KW-0694">RNA-binding</keyword>
<keyword evidence="8 14" id="KW-0863">Zinc-finger</keyword>
<name>A0AA39IHT0_9BILA</name>
<dbReference type="InterPro" id="IPR035369">
    <property type="entry name" value="Nrap_D4"/>
</dbReference>
<evidence type="ECO:0000256" key="9">
    <source>
        <dbReference type="ARBA" id="ARBA00022833"/>
    </source>
</evidence>
<keyword evidence="5" id="KW-0158">Chromosome</keyword>
<evidence type="ECO:0000256" key="7">
    <source>
        <dbReference type="ARBA" id="ARBA00022737"/>
    </source>
</evidence>
<evidence type="ECO:0000256" key="5">
    <source>
        <dbReference type="ARBA" id="ARBA00022454"/>
    </source>
</evidence>
<evidence type="ECO:0000256" key="12">
    <source>
        <dbReference type="ARBA" id="ARBA00035000"/>
    </source>
</evidence>
<dbReference type="PROSITE" id="PS50157">
    <property type="entry name" value="ZINC_FINGER_C2H2_2"/>
    <property type="match status" value="3"/>
</dbReference>
<dbReference type="Pfam" id="PF17405">
    <property type="entry name" value="Nrap_D4"/>
    <property type="match status" value="1"/>
</dbReference>
<dbReference type="SUPFAM" id="SSF57667">
    <property type="entry name" value="beta-beta-alpha zinc fingers"/>
    <property type="match status" value="1"/>
</dbReference>
<comment type="subcellular location">
    <subcellularLocation>
        <location evidence="1">Chromosome</location>
    </subcellularLocation>
    <subcellularLocation>
        <location evidence="2 15">Nucleus</location>
        <location evidence="2 15">Nucleolus</location>
    </subcellularLocation>
</comment>
<dbReference type="PANTHER" id="PTHR17972:SF0">
    <property type="entry name" value="NUCLEOLAR PROTEIN 6"/>
    <property type="match status" value="1"/>
</dbReference>
<dbReference type="EMBL" id="JAUCMV010000001">
    <property type="protein sequence ID" value="KAK0424611.1"/>
    <property type="molecule type" value="Genomic_DNA"/>
</dbReference>
<dbReference type="Pfam" id="PF00096">
    <property type="entry name" value="zf-C2H2"/>
    <property type="match status" value="2"/>
</dbReference>
<dbReference type="InterPro" id="IPR005554">
    <property type="entry name" value="NOL6/Upt22"/>
</dbReference>
<reference evidence="18" key="1">
    <citation type="submission" date="2023-06" db="EMBL/GenBank/DDBJ databases">
        <title>Genomic analysis of the entomopathogenic nematode Steinernema hermaphroditum.</title>
        <authorList>
            <person name="Schwarz E.M."/>
            <person name="Heppert J.K."/>
            <person name="Baniya A."/>
            <person name="Schwartz H.T."/>
            <person name="Tan C.-H."/>
            <person name="Antoshechkin I."/>
            <person name="Sternberg P.W."/>
            <person name="Goodrich-Blair H."/>
            <person name="Dillman A.R."/>
        </authorList>
    </citation>
    <scope>NUCLEOTIDE SEQUENCE</scope>
    <source>
        <strain evidence="18">PS9179</strain>
        <tissue evidence="18">Whole animal</tissue>
    </source>
</reference>
<comment type="caution">
    <text evidence="18">The sequence shown here is derived from an EMBL/GenBank/DDBJ whole genome shotgun (WGS) entry which is preliminary data.</text>
</comment>
<dbReference type="GO" id="GO:0034456">
    <property type="term" value="C:UTP-C complex"/>
    <property type="evidence" value="ECO:0007669"/>
    <property type="project" value="TreeGrafter"/>
</dbReference>
<gene>
    <name evidence="18" type="ORF">QR680_008751</name>
</gene>
<evidence type="ECO:0000256" key="4">
    <source>
        <dbReference type="ARBA" id="ARBA00016437"/>
    </source>
</evidence>
<dbReference type="FunFam" id="3.30.160.60:FF:000110">
    <property type="entry name" value="Zinc finger protein-like"/>
    <property type="match status" value="2"/>
</dbReference>
<keyword evidence="7" id="KW-0677">Repeat</keyword>
<dbReference type="GO" id="GO:0032040">
    <property type="term" value="C:small-subunit processome"/>
    <property type="evidence" value="ECO:0007669"/>
    <property type="project" value="TreeGrafter"/>
</dbReference>
<dbReference type="GO" id="GO:0003723">
    <property type="term" value="F:RNA binding"/>
    <property type="evidence" value="ECO:0007669"/>
    <property type="project" value="UniProtKB-KW"/>
</dbReference>
<dbReference type="Pfam" id="PF17407">
    <property type="entry name" value="Nrap_D6"/>
    <property type="match status" value="1"/>
</dbReference>